<comment type="caution">
    <text evidence="2">The sequence shown here is derived from an EMBL/GenBank/DDBJ whole genome shotgun (WGS) entry which is preliminary data.</text>
</comment>
<keyword evidence="1" id="KW-1133">Transmembrane helix</keyword>
<evidence type="ECO:0000313" key="3">
    <source>
        <dbReference type="Proteomes" id="UP000688137"/>
    </source>
</evidence>
<name>A0A8S1N280_PARPR</name>
<dbReference type="EMBL" id="CAJJDM010000080">
    <property type="protein sequence ID" value="CAD8087028.1"/>
    <property type="molecule type" value="Genomic_DNA"/>
</dbReference>
<proteinExistence type="predicted"/>
<keyword evidence="3" id="KW-1185">Reference proteome</keyword>
<protein>
    <recommendedName>
        <fullName evidence="4">Transmembrane protein</fullName>
    </recommendedName>
</protein>
<dbReference type="Proteomes" id="UP000688137">
    <property type="component" value="Unassembled WGS sequence"/>
</dbReference>
<keyword evidence="1" id="KW-0472">Membrane</keyword>
<organism evidence="2 3">
    <name type="scientific">Paramecium primaurelia</name>
    <dbReference type="NCBI Taxonomy" id="5886"/>
    <lineage>
        <taxon>Eukaryota</taxon>
        <taxon>Sar</taxon>
        <taxon>Alveolata</taxon>
        <taxon>Ciliophora</taxon>
        <taxon>Intramacronucleata</taxon>
        <taxon>Oligohymenophorea</taxon>
        <taxon>Peniculida</taxon>
        <taxon>Parameciidae</taxon>
        <taxon>Paramecium</taxon>
    </lineage>
</organism>
<evidence type="ECO:0000256" key="1">
    <source>
        <dbReference type="SAM" id="Phobius"/>
    </source>
</evidence>
<dbReference type="AlphaFoldDB" id="A0A8S1N280"/>
<reference evidence="2" key="1">
    <citation type="submission" date="2021-01" db="EMBL/GenBank/DDBJ databases">
        <authorList>
            <consortium name="Genoscope - CEA"/>
            <person name="William W."/>
        </authorList>
    </citation>
    <scope>NUCLEOTIDE SEQUENCE</scope>
</reference>
<evidence type="ECO:0008006" key="4">
    <source>
        <dbReference type="Google" id="ProtNLM"/>
    </source>
</evidence>
<gene>
    <name evidence="2" type="ORF">PPRIM_AZ9-3.1.T0770219</name>
</gene>
<keyword evidence="1" id="KW-0812">Transmembrane</keyword>
<accession>A0A8S1N280</accession>
<evidence type="ECO:0000313" key="2">
    <source>
        <dbReference type="EMBL" id="CAD8087028.1"/>
    </source>
</evidence>
<feature type="transmembrane region" description="Helical" evidence="1">
    <location>
        <begin position="43"/>
        <end position="67"/>
    </location>
</feature>
<sequence>MLFLIVQCTNYVCQTSCCNYQNQCALNDCVHFEYKDTFNYFTLGIQLAFLIISIVILFLSHISNYLVAQK</sequence>